<accession>A0A6L2PRU6</accession>
<evidence type="ECO:0000313" key="1">
    <source>
        <dbReference type="EMBL" id="GFG33165.1"/>
    </source>
</evidence>
<proteinExistence type="predicted"/>
<protein>
    <submittedName>
        <fullName evidence="1">Uncharacterized protein</fullName>
    </submittedName>
</protein>
<comment type="caution">
    <text evidence="1">The sequence shown here is derived from an EMBL/GenBank/DDBJ whole genome shotgun (WGS) entry which is preliminary data.</text>
</comment>
<dbReference type="GO" id="GO:0005634">
    <property type="term" value="C:nucleus"/>
    <property type="evidence" value="ECO:0007669"/>
    <property type="project" value="InterPro"/>
</dbReference>
<dbReference type="InterPro" id="IPR010347">
    <property type="entry name" value="Tdp1"/>
</dbReference>
<dbReference type="GO" id="GO:0006281">
    <property type="term" value="P:DNA repair"/>
    <property type="evidence" value="ECO:0007669"/>
    <property type="project" value="InterPro"/>
</dbReference>
<dbReference type="AlphaFoldDB" id="A0A6L2PRU6"/>
<sequence length="101" mass="11716">MPLFPLFFLPLKAMRAGQSLHSVHLLEHWELGLTWMCGELRTSMSQRSVQPGDMPQPPPKFKVIYPSLQNVKNSHDDLLGDGCLPYSRQTHEKQTWLRKFL</sequence>
<evidence type="ECO:0000313" key="2">
    <source>
        <dbReference type="Proteomes" id="UP000502823"/>
    </source>
</evidence>
<organism evidence="1 2">
    <name type="scientific">Coptotermes formosanus</name>
    <name type="common">Formosan subterranean termite</name>
    <dbReference type="NCBI Taxonomy" id="36987"/>
    <lineage>
        <taxon>Eukaryota</taxon>
        <taxon>Metazoa</taxon>
        <taxon>Ecdysozoa</taxon>
        <taxon>Arthropoda</taxon>
        <taxon>Hexapoda</taxon>
        <taxon>Insecta</taxon>
        <taxon>Pterygota</taxon>
        <taxon>Neoptera</taxon>
        <taxon>Polyneoptera</taxon>
        <taxon>Dictyoptera</taxon>
        <taxon>Blattodea</taxon>
        <taxon>Blattoidea</taxon>
        <taxon>Termitoidae</taxon>
        <taxon>Rhinotermitidae</taxon>
        <taxon>Coptotermes</taxon>
    </lineage>
</organism>
<gene>
    <name evidence="1" type="ORF">Cfor_07553</name>
</gene>
<dbReference type="OrthoDB" id="47785at2759"/>
<dbReference type="GO" id="GO:0008081">
    <property type="term" value="F:phosphoric diester hydrolase activity"/>
    <property type="evidence" value="ECO:0007669"/>
    <property type="project" value="InterPro"/>
</dbReference>
<name>A0A6L2PRU6_COPFO</name>
<dbReference type="Proteomes" id="UP000502823">
    <property type="component" value="Unassembled WGS sequence"/>
</dbReference>
<feature type="non-terminal residue" evidence="1">
    <location>
        <position position="101"/>
    </location>
</feature>
<dbReference type="SUPFAM" id="SSF56024">
    <property type="entry name" value="Phospholipase D/nuclease"/>
    <property type="match status" value="1"/>
</dbReference>
<reference evidence="2" key="1">
    <citation type="submission" date="2020-01" db="EMBL/GenBank/DDBJ databases">
        <title>Draft genome sequence of the Termite Coptotermes fromosanus.</title>
        <authorList>
            <person name="Itakura S."/>
            <person name="Yosikawa Y."/>
            <person name="Umezawa K."/>
        </authorList>
    </citation>
    <scope>NUCLEOTIDE SEQUENCE [LARGE SCALE GENOMIC DNA]</scope>
</reference>
<keyword evidence="2" id="KW-1185">Reference proteome</keyword>
<dbReference type="Gene3D" id="3.30.870.10">
    <property type="entry name" value="Endonuclease Chain A"/>
    <property type="match status" value="1"/>
</dbReference>
<dbReference type="EMBL" id="BLKM01000409">
    <property type="protein sequence ID" value="GFG33165.1"/>
    <property type="molecule type" value="Genomic_DNA"/>
</dbReference>
<dbReference type="Pfam" id="PF06087">
    <property type="entry name" value="Tyr-DNA_phospho"/>
    <property type="match status" value="1"/>
</dbReference>
<dbReference type="InParanoid" id="A0A6L2PRU6"/>